<dbReference type="EMBL" id="JARYMX010000002">
    <property type="protein sequence ID" value="KAJ9561972.1"/>
    <property type="molecule type" value="Genomic_DNA"/>
</dbReference>
<accession>A0AA38U2J9</accession>
<sequence length="87" mass="9890">MELSRLSESASRDESLKKGQTVMGDIAVSSQSLSNGDLPNLWHVRDRCMSFGSMTELSQHEWHYKASYHCSHSPTLGYSRKDEPHYS</sequence>
<name>A0AA38U2J9_9ASTR</name>
<dbReference type="Proteomes" id="UP001172457">
    <property type="component" value="Chromosome 2"/>
</dbReference>
<reference evidence="1" key="1">
    <citation type="submission" date="2023-03" db="EMBL/GenBank/DDBJ databases">
        <title>Chromosome-scale reference genome and RAD-based genetic map of yellow starthistle (Centaurea solstitialis) reveal putative structural variation and QTLs associated with invader traits.</title>
        <authorList>
            <person name="Reatini B."/>
            <person name="Cang F.A."/>
            <person name="Jiang Q."/>
            <person name="Mckibben M.T.W."/>
            <person name="Barker M.S."/>
            <person name="Rieseberg L.H."/>
            <person name="Dlugosch K.M."/>
        </authorList>
    </citation>
    <scope>NUCLEOTIDE SEQUENCE</scope>
    <source>
        <strain evidence="1">CAN-66</strain>
        <tissue evidence="1">Leaf</tissue>
    </source>
</reference>
<keyword evidence="2" id="KW-1185">Reference proteome</keyword>
<protein>
    <submittedName>
        <fullName evidence="1">Uncharacterized protein</fullName>
    </submittedName>
</protein>
<evidence type="ECO:0000313" key="2">
    <source>
        <dbReference type="Proteomes" id="UP001172457"/>
    </source>
</evidence>
<evidence type="ECO:0000313" key="1">
    <source>
        <dbReference type="EMBL" id="KAJ9561972.1"/>
    </source>
</evidence>
<gene>
    <name evidence="1" type="ORF">OSB04_007132</name>
</gene>
<comment type="caution">
    <text evidence="1">The sequence shown here is derived from an EMBL/GenBank/DDBJ whole genome shotgun (WGS) entry which is preliminary data.</text>
</comment>
<organism evidence="1 2">
    <name type="scientific">Centaurea solstitialis</name>
    <name type="common">yellow star-thistle</name>
    <dbReference type="NCBI Taxonomy" id="347529"/>
    <lineage>
        <taxon>Eukaryota</taxon>
        <taxon>Viridiplantae</taxon>
        <taxon>Streptophyta</taxon>
        <taxon>Embryophyta</taxon>
        <taxon>Tracheophyta</taxon>
        <taxon>Spermatophyta</taxon>
        <taxon>Magnoliopsida</taxon>
        <taxon>eudicotyledons</taxon>
        <taxon>Gunneridae</taxon>
        <taxon>Pentapetalae</taxon>
        <taxon>asterids</taxon>
        <taxon>campanulids</taxon>
        <taxon>Asterales</taxon>
        <taxon>Asteraceae</taxon>
        <taxon>Carduoideae</taxon>
        <taxon>Cardueae</taxon>
        <taxon>Centaureinae</taxon>
        <taxon>Centaurea</taxon>
    </lineage>
</organism>
<proteinExistence type="predicted"/>
<dbReference type="AlphaFoldDB" id="A0AA38U2J9"/>